<evidence type="ECO:0000313" key="2">
    <source>
        <dbReference type="Proteomes" id="UP000183245"/>
    </source>
</evidence>
<proteinExistence type="predicted"/>
<dbReference type="InterPro" id="IPR042099">
    <property type="entry name" value="ANL_N_sf"/>
</dbReference>
<comment type="caution">
    <text evidence="1">The sequence shown here is derived from an EMBL/GenBank/DDBJ whole genome shotgun (WGS) entry which is preliminary data.</text>
</comment>
<dbReference type="EMBL" id="MNZT01000060">
    <property type="protein sequence ID" value="OIP97289.1"/>
    <property type="molecule type" value="Genomic_DNA"/>
</dbReference>
<accession>A0A1J5IJF2</accession>
<evidence type="ECO:0008006" key="3">
    <source>
        <dbReference type="Google" id="ProtNLM"/>
    </source>
</evidence>
<evidence type="ECO:0000313" key="1">
    <source>
        <dbReference type="EMBL" id="OIP97289.1"/>
    </source>
</evidence>
<dbReference type="Proteomes" id="UP000183245">
    <property type="component" value="Unassembled WGS sequence"/>
</dbReference>
<dbReference type="PANTHER" id="PTHR43845:SF1">
    <property type="entry name" value="BLR5969 PROTEIN"/>
    <property type="match status" value="1"/>
</dbReference>
<sequence length="522" mass="59501">MSLFDKFYPMYYRSFEDRDSTKHLLDFYYSTDIDHLIAEYRTYNSVLLKEKAKSLYLDFFHFIAERVPAYKDFLRLNGVDHTKIVSSDDMQRVPWVNKKNYLGKYAPNELCVDGSLRSNGLVALSSGSSGQPFSWPRGGFQDVESNLTAEVFLKDIFEIDKYKTLVINCFSMGMYVAGLHVTNMVIQASYKGYDLLVATPGLSLSDIDKVLREASGPYDQIILAGYPPFVKDVVDYSIAHGFSWSKRKLRFLFAAEGFSEKWRENIITSASQDFSDLSISLNMYGSADSLILGHETPISICAKRILESNDQVSTAVIGSTRTCTLIQYNPLMRFFEKENNELIFSSFAGIPLVRYNIHDEGGLFTHNELYSQFLKIGVDLHNELRNNNINNSWKLPFLYLFGKSDSTISYYGLKIFPENIKAALESDQLKQWATGKFRMQVKDDNNGIQKIIIAIELGFALEPSVELVTIFSRELVVTLRQKNSEYNRLYESLGEKSLPLVKLFPKGSGLFSNDVVKQKCVM</sequence>
<protein>
    <recommendedName>
        <fullName evidence="3">AMP-dependent synthetase/ligase domain-containing protein</fullName>
    </recommendedName>
</protein>
<dbReference type="PANTHER" id="PTHR43845">
    <property type="entry name" value="BLR5969 PROTEIN"/>
    <property type="match status" value="1"/>
</dbReference>
<dbReference type="AlphaFoldDB" id="A0A1J5IJF2"/>
<name>A0A1J5IJF2_9BACT</name>
<gene>
    <name evidence="1" type="ORF">AUK40_03530</name>
</gene>
<dbReference type="STRING" id="1817892.AUK40_03530"/>
<reference evidence="1 2" key="1">
    <citation type="journal article" date="2016" name="Environ. Microbiol.">
        <title>Genomic resolution of a cold subsurface aquifer community provides metabolic insights for novel microbes adapted to high CO concentrations.</title>
        <authorList>
            <person name="Probst A.J."/>
            <person name="Castelle C.J."/>
            <person name="Singh A."/>
            <person name="Brown C.T."/>
            <person name="Anantharaman K."/>
            <person name="Sharon I."/>
            <person name="Hug L.A."/>
            <person name="Burstein D."/>
            <person name="Emerson J.B."/>
            <person name="Thomas B.C."/>
            <person name="Banfield J.F."/>
        </authorList>
    </citation>
    <scope>NUCLEOTIDE SEQUENCE [LARGE SCALE GENOMIC DNA]</scope>
    <source>
        <strain evidence="1">CG2_30_54_11</strain>
    </source>
</reference>
<dbReference type="Gene3D" id="3.40.50.12780">
    <property type="entry name" value="N-terminal domain of ligase-like"/>
    <property type="match status" value="1"/>
</dbReference>
<organism evidence="1 2">
    <name type="scientific">Candidatus Wirthbacteria bacterium CG2_30_54_11</name>
    <dbReference type="NCBI Taxonomy" id="1817892"/>
    <lineage>
        <taxon>Bacteria</taxon>
        <taxon>Candidatus Wirthbacteria</taxon>
    </lineage>
</organism>